<reference evidence="2" key="1">
    <citation type="journal article" date="2018" name="Nat. Plants">
        <title>Whole-genome landscape of Medicago truncatula symbiotic genes.</title>
        <authorList>
            <person name="Pecrix Y."/>
            <person name="Gamas P."/>
            <person name="Carrere S."/>
        </authorList>
    </citation>
    <scope>NUCLEOTIDE SEQUENCE</scope>
    <source>
        <tissue evidence="2">Leaves</tissue>
    </source>
</reference>
<dbReference type="Proteomes" id="UP000265566">
    <property type="component" value="Chromosome 7"/>
</dbReference>
<name>A0A396H2D2_MEDTR</name>
<dbReference type="AlphaFoldDB" id="A0A396H2D2"/>
<accession>A0A396H2D2</accession>
<sequence>MYMFLLHKQAHTIHPQTQSLMKNHQSNGEDTCSKNDNGEDRATTSQCT</sequence>
<gene>
    <name evidence="2" type="ORF">MtrunA17_Chr7g0253801</name>
</gene>
<organism evidence="2">
    <name type="scientific">Medicago truncatula</name>
    <name type="common">Barrel medic</name>
    <name type="synonym">Medicago tribuloides</name>
    <dbReference type="NCBI Taxonomy" id="3880"/>
    <lineage>
        <taxon>Eukaryota</taxon>
        <taxon>Viridiplantae</taxon>
        <taxon>Streptophyta</taxon>
        <taxon>Embryophyta</taxon>
        <taxon>Tracheophyta</taxon>
        <taxon>Spermatophyta</taxon>
        <taxon>Magnoliopsida</taxon>
        <taxon>eudicotyledons</taxon>
        <taxon>Gunneridae</taxon>
        <taxon>Pentapetalae</taxon>
        <taxon>rosids</taxon>
        <taxon>fabids</taxon>
        <taxon>Fabales</taxon>
        <taxon>Fabaceae</taxon>
        <taxon>Papilionoideae</taxon>
        <taxon>50 kb inversion clade</taxon>
        <taxon>NPAAA clade</taxon>
        <taxon>Hologalegina</taxon>
        <taxon>IRL clade</taxon>
        <taxon>Trifolieae</taxon>
        <taxon>Medicago</taxon>
    </lineage>
</organism>
<protein>
    <submittedName>
        <fullName evidence="2">Uncharacterized protein</fullName>
    </submittedName>
</protein>
<evidence type="ECO:0000313" key="2">
    <source>
        <dbReference type="EMBL" id="RHN47512.1"/>
    </source>
</evidence>
<proteinExistence type="predicted"/>
<feature type="compositionally biased region" description="Polar residues" evidence="1">
    <location>
        <begin position="14"/>
        <end position="30"/>
    </location>
</feature>
<comment type="caution">
    <text evidence="2">The sequence shown here is derived from an EMBL/GenBank/DDBJ whole genome shotgun (WGS) entry which is preliminary data.</text>
</comment>
<feature type="compositionally biased region" description="Basic and acidic residues" evidence="1">
    <location>
        <begin position="31"/>
        <end position="42"/>
    </location>
</feature>
<evidence type="ECO:0000256" key="1">
    <source>
        <dbReference type="SAM" id="MobiDB-lite"/>
    </source>
</evidence>
<dbReference type="EMBL" id="PSQE01000007">
    <property type="protein sequence ID" value="RHN47512.1"/>
    <property type="molecule type" value="Genomic_DNA"/>
</dbReference>
<dbReference type="Gramene" id="rna42124">
    <property type="protein sequence ID" value="RHN47512.1"/>
    <property type="gene ID" value="gene42124"/>
</dbReference>
<feature type="region of interest" description="Disordered" evidence="1">
    <location>
        <begin position="13"/>
        <end position="48"/>
    </location>
</feature>